<dbReference type="PANTHER" id="PTHR47318:SF1">
    <property type="entry name" value="PEPTIDYL-PROLYL CIS-TRANS ISOMERASE CYP37, CHLOROPLASTIC"/>
    <property type="match status" value="1"/>
</dbReference>
<dbReference type="RefSeq" id="XP_007512454.1">
    <property type="nucleotide sequence ID" value="XM_007512392.1"/>
</dbReference>
<evidence type="ECO:0000313" key="6">
    <source>
        <dbReference type="Proteomes" id="UP000198341"/>
    </source>
</evidence>
<dbReference type="GeneID" id="19015002"/>
<keyword evidence="1" id="KW-0793">Thylakoid</keyword>
<feature type="compositionally biased region" description="Low complexity" evidence="2">
    <location>
        <begin position="71"/>
        <end position="84"/>
    </location>
</feature>
<evidence type="ECO:0000256" key="1">
    <source>
        <dbReference type="ARBA" id="ARBA00023078"/>
    </source>
</evidence>
<name>K8EGE2_9CHLO</name>
<dbReference type="InterPro" id="IPR002130">
    <property type="entry name" value="Cyclophilin-type_PPIase_dom"/>
</dbReference>
<dbReference type="AlphaFoldDB" id="K8EGE2"/>
<dbReference type="Pfam" id="PF00160">
    <property type="entry name" value="Pro_isomerase"/>
    <property type="match status" value="1"/>
</dbReference>
<reference evidence="5 6" key="1">
    <citation type="submission" date="2011-10" db="EMBL/GenBank/DDBJ databases">
        <authorList>
            <person name="Genoscope - CEA"/>
        </authorList>
    </citation>
    <scope>NUCLEOTIDE SEQUENCE [LARGE SCALE GENOMIC DNA]</scope>
    <source>
        <strain evidence="5 6">RCC 1105</strain>
    </source>
</reference>
<dbReference type="eggNOG" id="ENOG502QRM6">
    <property type="taxonomic scope" value="Eukaryota"/>
</dbReference>
<feature type="domain" description="PPIase cyclophilin-type" evidence="3">
    <location>
        <begin position="311"/>
        <end position="461"/>
    </location>
</feature>
<evidence type="ECO:0000256" key="2">
    <source>
        <dbReference type="SAM" id="MobiDB-lite"/>
    </source>
</evidence>
<evidence type="ECO:0000313" key="5">
    <source>
        <dbReference type="EMBL" id="CCO17054.1"/>
    </source>
</evidence>
<evidence type="ECO:0000259" key="4">
    <source>
        <dbReference type="Pfam" id="PF21329"/>
    </source>
</evidence>
<organism evidence="5 6">
    <name type="scientific">Bathycoccus prasinos</name>
    <dbReference type="NCBI Taxonomy" id="41875"/>
    <lineage>
        <taxon>Eukaryota</taxon>
        <taxon>Viridiplantae</taxon>
        <taxon>Chlorophyta</taxon>
        <taxon>Mamiellophyceae</taxon>
        <taxon>Mamiellales</taxon>
        <taxon>Bathycoccaceae</taxon>
        <taxon>Bathycoccus</taxon>
    </lineage>
</organism>
<accession>K8EGE2</accession>
<keyword evidence="6" id="KW-1185">Reference proteome</keyword>
<dbReference type="PANTHER" id="PTHR47318">
    <property type="entry name" value="PEPTIDYL-PROLYL CIS-TRANS ISOMERASE CYP37, CHLOROPLASTIC"/>
    <property type="match status" value="1"/>
</dbReference>
<dbReference type="KEGG" id="bpg:Bathy06g00220"/>
<sequence length="503" mass="55085">MTTSSSSLVVVSNNTFQVKKEKKTSSSSTKRRTKRSAHRRSGEEEEEEEAIDYCANRSDFDAFERALSSLSSSSSSRNDANTTDNDNDYNEDIDSGKVKKRKNLKTAVSALCASLCLSTEVFLLSSGFAFPREASALLSNPNSGLPRTPTAALRRATPRVNAESSDIQYNLDDAAYQFRIPQRKPWNSMLNEIKKAKEIVKEKRGEIFQPIVKETQASAEVEIENLVIALDRLILACENQDVENFDKWIAKAIEANGNIMVNQVNDLPFLLPKRYQELPRMTGRAELKFTIKHGDGSSFGNLNGEPLKTVDLEITCDGFNAPITAGNFVDAVKRGEFDGSKLNLSETAVIFGNSDNSASTSIPLEVKASNEFEPRYRSPLDVASGIDALPSIPLSVNGSVSAMRSATDDGASSSSQFFLFNFDRRQAGLGGVAFEEGEFSTFGYVTKGLDYVRDLRKGDVIVKASVTAGEDRLVNPSVSRADRIDEIQAAELADKELLAEKGV</sequence>
<gene>
    <name evidence="5" type="ORF">Bathy06g00220</name>
</gene>
<dbReference type="Gene3D" id="1.20.120.290">
    <property type="entry name" value="Oxygen-evolving enhancer protein 3 (PsbQ), four-helix up-down bundle"/>
    <property type="match status" value="1"/>
</dbReference>
<feature type="compositionally biased region" description="Basic residues" evidence="2">
    <location>
        <begin position="29"/>
        <end position="39"/>
    </location>
</feature>
<feature type="region of interest" description="Disordered" evidence="2">
    <location>
        <begin position="71"/>
        <end position="94"/>
    </location>
</feature>
<feature type="domain" description="Peptidyl-prolyl cis-trans isomerase CYP38-like PsbQ-like" evidence="4">
    <location>
        <begin position="149"/>
        <end position="245"/>
    </location>
</feature>
<feature type="region of interest" description="Disordered" evidence="2">
    <location>
        <begin position="1"/>
        <end position="50"/>
    </location>
</feature>
<dbReference type="SUPFAM" id="SSF50891">
    <property type="entry name" value="Cyclophilin-like"/>
    <property type="match status" value="1"/>
</dbReference>
<evidence type="ECO:0000259" key="3">
    <source>
        <dbReference type="Pfam" id="PF00160"/>
    </source>
</evidence>
<feature type="compositionally biased region" description="Low complexity" evidence="2">
    <location>
        <begin position="1"/>
        <end position="15"/>
    </location>
</feature>
<dbReference type="Gene3D" id="2.40.100.10">
    <property type="entry name" value="Cyclophilin-like"/>
    <property type="match status" value="1"/>
</dbReference>
<dbReference type="Pfam" id="PF21329">
    <property type="entry name" value="CYP38_PsbQ-like"/>
    <property type="match status" value="1"/>
</dbReference>
<dbReference type="InterPro" id="IPR044259">
    <property type="entry name" value="CYP37-like"/>
</dbReference>
<dbReference type="OrthoDB" id="1735926at2759"/>
<protein>
    <submittedName>
        <fullName evidence="5">Uncharacterized protein</fullName>
    </submittedName>
</protein>
<dbReference type="InterPro" id="IPR023222">
    <property type="entry name" value="PsbQ-like_dom_sf"/>
</dbReference>
<dbReference type="InterPro" id="IPR029000">
    <property type="entry name" value="Cyclophilin-like_dom_sf"/>
</dbReference>
<dbReference type="InterPro" id="IPR048563">
    <property type="entry name" value="CYP38_PsbQ-like"/>
</dbReference>
<proteinExistence type="predicted"/>
<dbReference type="EMBL" id="FO082273">
    <property type="protein sequence ID" value="CCO17054.1"/>
    <property type="molecule type" value="Genomic_DNA"/>
</dbReference>
<dbReference type="Proteomes" id="UP000198341">
    <property type="component" value="Chromosome 6"/>
</dbReference>
<dbReference type="GO" id="GO:0003755">
    <property type="term" value="F:peptidyl-prolyl cis-trans isomerase activity"/>
    <property type="evidence" value="ECO:0007669"/>
    <property type="project" value="InterPro"/>
</dbReference>
<dbReference type="STRING" id="41875.K8EGE2"/>